<name>A0A916SRM7_9HYPH</name>
<comment type="caution">
    <text evidence="1">The sequence shown here is derived from an EMBL/GenBank/DDBJ whole genome shotgun (WGS) entry which is preliminary data.</text>
</comment>
<keyword evidence="2" id="KW-1185">Reference proteome</keyword>
<evidence type="ECO:0000313" key="2">
    <source>
        <dbReference type="Proteomes" id="UP000646478"/>
    </source>
</evidence>
<dbReference type="AlphaFoldDB" id="A0A916SRM7"/>
<dbReference type="Proteomes" id="UP000646478">
    <property type="component" value="Unassembled WGS sequence"/>
</dbReference>
<reference evidence="1" key="1">
    <citation type="journal article" date="2014" name="Int. J. Syst. Evol. Microbiol.">
        <title>Complete genome sequence of Corynebacterium casei LMG S-19264T (=DSM 44701T), isolated from a smear-ripened cheese.</title>
        <authorList>
            <consortium name="US DOE Joint Genome Institute (JGI-PGF)"/>
            <person name="Walter F."/>
            <person name="Albersmeier A."/>
            <person name="Kalinowski J."/>
            <person name="Ruckert C."/>
        </authorList>
    </citation>
    <scope>NUCLEOTIDE SEQUENCE</scope>
    <source>
        <strain evidence="1">CGMCC 1.15082</strain>
    </source>
</reference>
<sequence length="274" mass="28469">MAGPITETSTTAGAGTITVTPASTTTLHYGQILMVTASVVMTGGATILDGAQLSFSIETGFDAIGTGGKTQFVTNISADRTKGYAIFIGVVKSPSSVTLNVAGLPPTWAGSVVPSPSGMLFYNNISTNFLQITPWLSNPNLPVAPDNNQTPGSSGGKYTSVAGVTVTDSDSGMPVPDYAVIWLATGVRFDFFSAIRTFLDEGDIEPVAKNDRRVIQDDFMGDHIIGVTDSRGSARLYLVSTTQETIGGLAVYPPTKNDYLNAGQIAVLAGNTSA</sequence>
<gene>
    <name evidence="1" type="ORF">GCM10011491_45960</name>
</gene>
<evidence type="ECO:0000313" key="1">
    <source>
        <dbReference type="EMBL" id="GGB13000.1"/>
    </source>
</evidence>
<dbReference type="EMBL" id="BMHH01000043">
    <property type="protein sequence ID" value="GGB13000.1"/>
    <property type="molecule type" value="Genomic_DNA"/>
</dbReference>
<proteinExistence type="predicted"/>
<organism evidence="1 2">
    <name type="scientific">Brucella endophytica</name>
    <dbReference type="NCBI Taxonomy" id="1963359"/>
    <lineage>
        <taxon>Bacteria</taxon>
        <taxon>Pseudomonadati</taxon>
        <taxon>Pseudomonadota</taxon>
        <taxon>Alphaproteobacteria</taxon>
        <taxon>Hyphomicrobiales</taxon>
        <taxon>Brucellaceae</taxon>
        <taxon>Brucella/Ochrobactrum group</taxon>
        <taxon>Brucella</taxon>
    </lineage>
</organism>
<reference evidence="1" key="2">
    <citation type="submission" date="2020-09" db="EMBL/GenBank/DDBJ databases">
        <authorList>
            <person name="Sun Q."/>
            <person name="Zhou Y."/>
        </authorList>
    </citation>
    <scope>NUCLEOTIDE SEQUENCE</scope>
    <source>
        <strain evidence="1">CGMCC 1.15082</strain>
    </source>
</reference>
<accession>A0A916SRM7</accession>
<protein>
    <submittedName>
        <fullName evidence="1">Uncharacterized protein</fullName>
    </submittedName>
</protein>